<keyword evidence="3" id="KW-1185">Reference proteome</keyword>
<accession>A0A1T4X6E8</accession>
<reference evidence="2 3" key="1">
    <citation type="submission" date="2017-02" db="EMBL/GenBank/DDBJ databases">
        <authorList>
            <person name="Peterson S.W."/>
        </authorList>
    </citation>
    <scope>NUCLEOTIDE SEQUENCE [LARGE SCALE GENOMIC DNA]</scope>
    <source>
        <strain evidence="2 3">DSM 16080</strain>
    </source>
</reference>
<dbReference type="Proteomes" id="UP000190027">
    <property type="component" value="Unassembled WGS sequence"/>
</dbReference>
<dbReference type="AlphaFoldDB" id="A0A1T4X6E8"/>
<dbReference type="Pfam" id="PF21818">
    <property type="entry name" value="DUF6884"/>
    <property type="match status" value="1"/>
</dbReference>
<evidence type="ECO:0000313" key="3">
    <source>
        <dbReference type="Proteomes" id="UP000190027"/>
    </source>
</evidence>
<evidence type="ECO:0000259" key="1">
    <source>
        <dbReference type="Pfam" id="PF21818"/>
    </source>
</evidence>
<gene>
    <name evidence="2" type="ORF">SAMN02745704_01801</name>
</gene>
<dbReference type="STRING" id="1121449.SAMN02745704_01801"/>
<dbReference type="EMBL" id="FUYC01000007">
    <property type="protein sequence ID" value="SKA84678.1"/>
    <property type="molecule type" value="Genomic_DNA"/>
</dbReference>
<organism evidence="2 3">
    <name type="scientific">Paucidesulfovibrio gracilis DSM 16080</name>
    <dbReference type="NCBI Taxonomy" id="1121449"/>
    <lineage>
        <taxon>Bacteria</taxon>
        <taxon>Pseudomonadati</taxon>
        <taxon>Thermodesulfobacteriota</taxon>
        <taxon>Desulfovibrionia</taxon>
        <taxon>Desulfovibrionales</taxon>
        <taxon>Desulfovibrionaceae</taxon>
        <taxon>Paucidesulfovibrio</taxon>
    </lineage>
</organism>
<feature type="domain" description="DUF6884" evidence="1">
    <location>
        <begin position="14"/>
        <end position="145"/>
    </location>
</feature>
<dbReference type="InterPro" id="IPR049251">
    <property type="entry name" value="DUF6884"/>
</dbReference>
<proteinExistence type="predicted"/>
<sequence length="148" mass="17366">MNIGYRKMDKATKIFLVSCVKTKQNSACEVSQLYTSDWFQKAKEYTERHCDKWYILFAKYGLIQPDEVLEPYEETLNTKKKPERIAWAEKVISDLEKIISLQDEVTVLAGLKYREFLKPWPEVRGNKVVIPLEGLRSGEQKRGFNENQ</sequence>
<name>A0A1T4X6E8_9BACT</name>
<evidence type="ECO:0000313" key="2">
    <source>
        <dbReference type="EMBL" id="SKA84678.1"/>
    </source>
</evidence>
<protein>
    <recommendedName>
        <fullName evidence="1">DUF6884 domain-containing protein</fullName>
    </recommendedName>
</protein>